<organism evidence="1 2">
    <name type="scientific">Leptospira interrogans serovar Pyrogenes str. L0374</name>
    <dbReference type="NCBI Taxonomy" id="1049928"/>
    <lineage>
        <taxon>Bacteria</taxon>
        <taxon>Pseudomonadati</taxon>
        <taxon>Spirochaetota</taxon>
        <taxon>Spirochaetia</taxon>
        <taxon>Leptospirales</taxon>
        <taxon>Leptospiraceae</taxon>
        <taxon>Leptospira</taxon>
    </lineage>
</organism>
<dbReference type="AlphaFoldDB" id="M6K7Y4"/>
<dbReference type="Proteomes" id="UP000012137">
    <property type="component" value="Unassembled WGS sequence"/>
</dbReference>
<protein>
    <submittedName>
        <fullName evidence="1">Uncharacterized protein</fullName>
    </submittedName>
</protein>
<evidence type="ECO:0000313" key="1">
    <source>
        <dbReference type="EMBL" id="EMN30279.1"/>
    </source>
</evidence>
<accession>M6K7Y4</accession>
<dbReference type="EMBL" id="AHMZ02000089">
    <property type="protein sequence ID" value="EMN30279.1"/>
    <property type="molecule type" value="Genomic_DNA"/>
</dbReference>
<proteinExistence type="predicted"/>
<gene>
    <name evidence="1" type="ORF">LEP1GSC083_1165</name>
</gene>
<name>M6K7Y4_LEPIR</name>
<reference evidence="1 2" key="1">
    <citation type="submission" date="2013-01" db="EMBL/GenBank/DDBJ databases">
        <authorList>
            <person name="Harkins D.M."/>
            <person name="Durkin A.S."/>
            <person name="Brinkac L.M."/>
            <person name="Haft D.H."/>
            <person name="Selengut J.D."/>
            <person name="Sanka R."/>
            <person name="DePew J."/>
            <person name="Purushe J."/>
            <person name="Peacock S.J."/>
            <person name="Thaipadungpanit J."/>
            <person name="Wuthiekanun V.W."/>
            <person name="Day N.P."/>
            <person name="Vinetz J.M."/>
            <person name="Sutton G.G."/>
            <person name="Nierman W.C."/>
            <person name="Fouts D.E."/>
        </authorList>
    </citation>
    <scope>NUCLEOTIDE SEQUENCE [LARGE SCALE GENOMIC DNA]</scope>
    <source>
        <strain evidence="1 2">L0374</strain>
    </source>
</reference>
<sequence>MFPLSNCFTGFIETRNGSPFFLVKLIKNFLERVLDIDSVL</sequence>
<comment type="caution">
    <text evidence="1">The sequence shown here is derived from an EMBL/GenBank/DDBJ whole genome shotgun (WGS) entry which is preliminary data.</text>
</comment>
<evidence type="ECO:0000313" key="2">
    <source>
        <dbReference type="Proteomes" id="UP000012137"/>
    </source>
</evidence>